<evidence type="ECO:0000313" key="12">
    <source>
        <dbReference type="Proteomes" id="UP001156601"/>
    </source>
</evidence>
<accession>A0AA37SXV8</accession>
<keyword evidence="5 9" id="KW-0350">Heme biosynthesis</keyword>
<keyword evidence="3 9" id="KW-0479">Metal-binding</keyword>
<evidence type="ECO:0000256" key="10">
    <source>
        <dbReference type="RuleBase" id="RU004185"/>
    </source>
</evidence>
<evidence type="ECO:0000256" key="6">
    <source>
        <dbReference type="ARBA" id="ARBA00023239"/>
    </source>
</evidence>
<dbReference type="FunFam" id="3.40.50.1400:FF:000002">
    <property type="entry name" value="Ferrochelatase"/>
    <property type="match status" value="1"/>
</dbReference>
<dbReference type="SUPFAM" id="SSF53800">
    <property type="entry name" value="Chelatase"/>
    <property type="match status" value="1"/>
</dbReference>
<dbReference type="Gene3D" id="3.40.50.1400">
    <property type="match status" value="2"/>
</dbReference>
<dbReference type="InterPro" id="IPR033659">
    <property type="entry name" value="Ferrochelatase_N"/>
</dbReference>
<reference evidence="11" key="2">
    <citation type="submission" date="2023-01" db="EMBL/GenBank/DDBJ databases">
        <title>Draft genome sequence of Agaribacter marinus strain NBRC 110023.</title>
        <authorList>
            <person name="Sun Q."/>
            <person name="Mori K."/>
        </authorList>
    </citation>
    <scope>NUCLEOTIDE SEQUENCE</scope>
    <source>
        <strain evidence="11">NBRC 110023</strain>
    </source>
</reference>
<comment type="pathway">
    <text evidence="9">Porphyrin-containing compound metabolism; protoheme biosynthesis; protoheme from protoporphyrin-IX: step 1/1.</text>
</comment>
<dbReference type="Pfam" id="PF00762">
    <property type="entry name" value="Ferrochelatase"/>
    <property type="match status" value="1"/>
</dbReference>
<evidence type="ECO:0000256" key="7">
    <source>
        <dbReference type="ARBA" id="ARBA00023244"/>
    </source>
</evidence>
<dbReference type="EMBL" id="BSOT01000006">
    <property type="protein sequence ID" value="GLR71841.1"/>
    <property type="molecule type" value="Genomic_DNA"/>
</dbReference>
<keyword evidence="6 9" id="KW-0456">Lyase</keyword>
<comment type="catalytic activity">
    <reaction evidence="9">
        <text>heme b + 2 H(+) = protoporphyrin IX + Fe(2+)</text>
        <dbReference type="Rhea" id="RHEA:22584"/>
        <dbReference type="ChEBI" id="CHEBI:15378"/>
        <dbReference type="ChEBI" id="CHEBI:29033"/>
        <dbReference type="ChEBI" id="CHEBI:57306"/>
        <dbReference type="ChEBI" id="CHEBI:60344"/>
        <dbReference type="EC" id="4.98.1.1"/>
    </reaction>
</comment>
<comment type="function">
    <text evidence="9">Catalyzes the ferrous insertion into protoporphyrin IX.</text>
</comment>
<dbReference type="PANTHER" id="PTHR11108:SF1">
    <property type="entry name" value="FERROCHELATASE, MITOCHONDRIAL"/>
    <property type="match status" value="1"/>
</dbReference>
<dbReference type="NCBIfam" id="TIGR00109">
    <property type="entry name" value="hemH"/>
    <property type="match status" value="1"/>
</dbReference>
<dbReference type="GO" id="GO:0006783">
    <property type="term" value="P:heme biosynthetic process"/>
    <property type="evidence" value="ECO:0007669"/>
    <property type="project" value="UniProtKB-UniRule"/>
</dbReference>
<reference evidence="11" key="1">
    <citation type="journal article" date="2014" name="Int. J. Syst. Evol. Microbiol.">
        <title>Complete genome sequence of Corynebacterium casei LMG S-19264T (=DSM 44701T), isolated from a smear-ripened cheese.</title>
        <authorList>
            <consortium name="US DOE Joint Genome Institute (JGI-PGF)"/>
            <person name="Walter F."/>
            <person name="Albersmeier A."/>
            <person name="Kalinowski J."/>
            <person name="Ruckert C."/>
        </authorList>
    </citation>
    <scope>NUCLEOTIDE SEQUENCE</scope>
    <source>
        <strain evidence="11">NBRC 110023</strain>
    </source>
</reference>
<dbReference type="HAMAP" id="MF_00323">
    <property type="entry name" value="Ferrochelatase"/>
    <property type="match status" value="1"/>
</dbReference>
<dbReference type="GO" id="GO:0046872">
    <property type="term" value="F:metal ion binding"/>
    <property type="evidence" value="ECO:0007669"/>
    <property type="project" value="UniProtKB-KW"/>
</dbReference>
<comment type="caution">
    <text evidence="11">The sequence shown here is derived from an EMBL/GenBank/DDBJ whole genome shotgun (WGS) entry which is preliminary data.</text>
</comment>
<evidence type="ECO:0000256" key="3">
    <source>
        <dbReference type="ARBA" id="ARBA00022723"/>
    </source>
</evidence>
<dbReference type="InterPro" id="IPR033644">
    <property type="entry name" value="Ferrochelatase_C"/>
</dbReference>
<comment type="subcellular location">
    <subcellularLocation>
        <location evidence="9">Cytoplasm</location>
    </subcellularLocation>
</comment>
<keyword evidence="12" id="KW-1185">Reference proteome</keyword>
<evidence type="ECO:0000256" key="5">
    <source>
        <dbReference type="ARBA" id="ARBA00023133"/>
    </source>
</evidence>
<dbReference type="GO" id="GO:0005737">
    <property type="term" value="C:cytoplasm"/>
    <property type="evidence" value="ECO:0007669"/>
    <property type="project" value="UniProtKB-SubCell"/>
</dbReference>
<comment type="catalytic activity">
    <reaction evidence="8">
        <text>Fe-coproporphyrin III + 2 H(+) = coproporphyrin III + Fe(2+)</text>
        <dbReference type="Rhea" id="RHEA:49572"/>
        <dbReference type="ChEBI" id="CHEBI:15378"/>
        <dbReference type="ChEBI" id="CHEBI:29033"/>
        <dbReference type="ChEBI" id="CHEBI:68438"/>
        <dbReference type="ChEBI" id="CHEBI:131725"/>
        <dbReference type="EC" id="4.99.1.9"/>
    </reaction>
    <physiologicalReaction direction="right-to-left" evidence="8">
        <dbReference type="Rhea" id="RHEA:49574"/>
    </physiologicalReaction>
</comment>
<dbReference type="CDD" id="cd00419">
    <property type="entry name" value="Ferrochelatase_C"/>
    <property type="match status" value="1"/>
</dbReference>
<comment type="similarity">
    <text evidence="1 9 10">Belongs to the ferrochelatase family.</text>
</comment>
<dbReference type="AlphaFoldDB" id="A0AA37SXV8"/>
<keyword evidence="2 9" id="KW-0963">Cytoplasm</keyword>
<protein>
    <recommendedName>
        <fullName evidence="9">Ferrochelatase</fullName>
        <ecNumber evidence="9">4.98.1.1</ecNumber>
    </recommendedName>
    <alternativeName>
        <fullName evidence="9">Heme synthase</fullName>
    </alternativeName>
    <alternativeName>
        <fullName evidence="9">Protoheme ferro-lyase</fullName>
    </alternativeName>
</protein>
<name>A0AA37SXV8_9ALTE</name>
<evidence type="ECO:0000313" key="11">
    <source>
        <dbReference type="EMBL" id="GLR71841.1"/>
    </source>
</evidence>
<dbReference type="GO" id="GO:0004325">
    <property type="term" value="F:ferrochelatase activity"/>
    <property type="evidence" value="ECO:0007669"/>
    <property type="project" value="UniProtKB-UniRule"/>
</dbReference>
<keyword evidence="7 9" id="KW-0627">Porphyrin biosynthesis</keyword>
<organism evidence="11 12">
    <name type="scientific">Agaribacter marinus</name>
    <dbReference type="NCBI Taxonomy" id="1431249"/>
    <lineage>
        <taxon>Bacteria</taxon>
        <taxon>Pseudomonadati</taxon>
        <taxon>Pseudomonadota</taxon>
        <taxon>Gammaproteobacteria</taxon>
        <taxon>Alteromonadales</taxon>
        <taxon>Alteromonadaceae</taxon>
        <taxon>Agaribacter</taxon>
    </lineage>
</organism>
<evidence type="ECO:0000256" key="9">
    <source>
        <dbReference type="HAMAP-Rule" id="MF_00323"/>
    </source>
</evidence>
<dbReference type="Proteomes" id="UP001156601">
    <property type="component" value="Unassembled WGS sequence"/>
</dbReference>
<evidence type="ECO:0000256" key="1">
    <source>
        <dbReference type="ARBA" id="ARBA00007718"/>
    </source>
</evidence>
<gene>
    <name evidence="11" type="primary">hemH2</name>
    <name evidence="9" type="synonym">hemH</name>
    <name evidence="11" type="ORF">GCM10007852_27490</name>
</gene>
<evidence type="ECO:0000256" key="2">
    <source>
        <dbReference type="ARBA" id="ARBA00022490"/>
    </source>
</evidence>
<dbReference type="PANTHER" id="PTHR11108">
    <property type="entry name" value="FERROCHELATASE"/>
    <property type="match status" value="1"/>
</dbReference>
<dbReference type="RefSeq" id="WP_284218172.1">
    <property type="nucleotide sequence ID" value="NZ_BSOT01000006.1"/>
</dbReference>
<evidence type="ECO:0000256" key="4">
    <source>
        <dbReference type="ARBA" id="ARBA00023004"/>
    </source>
</evidence>
<dbReference type="EC" id="4.98.1.1" evidence="9"/>
<dbReference type="InterPro" id="IPR001015">
    <property type="entry name" value="Ferrochelatase"/>
</dbReference>
<feature type="binding site" evidence="9">
    <location>
        <position position="291"/>
    </location>
    <ligand>
        <name>Fe(2+)</name>
        <dbReference type="ChEBI" id="CHEBI:29033"/>
    </ligand>
</feature>
<keyword evidence="4 9" id="KW-0408">Iron</keyword>
<dbReference type="CDD" id="cd03411">
    <property type="entry name" value="Ferrochelatase_N"/>
    <property type="match status" value="1"/>
</dbReference>
<feature type="binding site" evidence="9">
    <location>
        <position position="210"/>
    </location>
    <ligand>
        <name>Fe(2+)</name>
        <dbReference type="ChEBI" id="CHEBI:29033"/>
    </ligand>
</feature>
<sequence length="364" mass="41782">MKYRSQESFTHEQADKIGVLVTNLGTPDAPTKQALRPYLKQFLSDPRVVEVPKLIWWFVLNGVILNIRPKRSAHAYSTVWTEEGSPLLTHTKAQAKGITERIHAAYGNKVLVEYAMRYGQPSIESAIDRLLNQGVRKLFVLPLYPQYCASTSGSTFDAVANDFTQRRWLPELRFLNQYHDYDDYIACVAEKIERHWQTNGKADRLIFSYHGIPKRYLMNGDPYHCQCYKTTRLVAEKLGISEDEYMTCFQSRFGREEWLTPYTDETLKQLPEEGVKSVQMVCPGFSSDCLETIEEIGVENRDYFMASGGERYEYIAALNSDTSHLDMLTTLIKQNIDDWCSADDGLGHQNTRRESLAKQLGAKK</sequence>
<evidence type="ECO:0000256" key="8">
    <source>
        <dbReference type="ARBA" id="ARBA00024536"/>
    </source>
</evidence>
<proteinExistence type="inferred from homology"/>